<evidence type="ECO:0000313" key="5">
    <source>
        <dbReference type="EMBL" id="QNN51484.1"/>
    </source>
</evidence>
<dbReference type="Pfam" id="PF00990">
    <property type="entry name" value="GGDEF"/>
    <property type="match status" value="1"/>
</dbReference>
<dbReference type="EMBL" id="CP060713">
    <property type="protein sequence ID" value="QNN51484.1"/>
    <property type="molecule type" value="Genomic_DNA"/>
</dbReference>
<dbReference type="SMART" id="SM00091">
    <property type="entry name" value="PAS"/>
    <property type="match status" value="2"/>
</dbReference>
<dbReference type="PROSITE" id="PS50113">
    <property type="entry name" value="PAC"/>
    <property type="match status" value="2"/>
</dbReference>
<keyword evidence="1" id="KW-0175">Coiled coil</keyword>
<dbReference type="PROSITE" id="PS50112">
    <property type="entry name" value="PAS"/>
    <property type="match status" value="2"/>
</dbReference>
<dbReference type="NCBIfam" id="TIGR00254">
    <property type="entry name" value="GGDEF"/>
    <property type="match status" value="1"/>
</dbReference>
<feature type="domain" description="PAC" evidence="3">
    <location>
        <begin position="230"/>
        <end position="282"/>
    </location>
</feature>
<dbReference type="KEGG" id="nmes:H9L09_12870"/>
<feature type="domain" description="PAC" evidence="3">
    <location>
        <begin position="110"/>
        <end position="162"/>
    </location>
</feature>
<dbReference type="SMART" id="SM00086">
    <property type="entry name" value="PAC"/>
    <property type="match status" value="2"/>
</dbReference>
<dbReference type="InterPro" id="IPR000014">
    <property type="entry name" value="PAS"/>
</dbReference>
<protein>
    <submittedName>
        <fullName evidence="5">Diguanylate cyclase</fullName>
    </submittedName>
</protein>
<dbReference type="Pfam" id="PF08447">
    <property type="entry name" value="PAS_3"/>
    <property type="match status" value="1"/>
</dbReference>
<dbReference type="CDD" id="cd00130">
    <property type="entry name" value="PAS"/>
    <property type="match status" value="2"/>
</dbReference>
<dbReference type="NCBIfam" id="TIGR00229">
    <property type="entry name" value="sensory_box"/>
    <property type="match status" value="2"/>
</dbReference>
<organism evidence="5 6">
    <name type="scientific">Nocardioides mesophilus</name>
    <dbReference type="NCBI Taxonomy" id="433659"/>
    <lineage>
        <taxon>Bacteria</taxon>
        <taxon>Bacillati</taxon>
        <taxon>Actinomycetota</taxon>
        <taxon>Actinomycetes</taxon>
        <taxon>Propionibacteriales</taxon>
        <taxon>Nocardioidaceae</taxon>
        <taxon>Nocardioides</taxon>
    </lineage>
</organism>
<dbReference type="FunFam" id="3.30.70.270:FF:000001">
    <property type="entry name" value="Diguanylate cyclase domain protein"/>
    <property type="match status" value="1"/>
</dbReference>
<feature type="coiled-coil region" evidence="1">
    <location>
        <begin position="3"/>
        <end position="42"/>
    </location>
</feature>
<dbReference type="Pfam" id="PF08448">
    <property type="entry name" value="PAS_4"/>
    <property type="match status" value="1"/>
</dbReference>
<dbReference type="InterPro" id="IPR043128">
    <property type="entry name" value="Rev_trsase/Diguanyl_cyclase"/>
</dbReference>
<proteinExistence type="predicted"/>
<evidence type="ECO:0000259" key="3">
    <source>
        <dbReference type="PROSITE" id="PS50113"/>
    </source>
</evidence>
<keyword evidence="6" id="KW-1185">Reference proteome</keyword>
<dbReference type="SUPFAM" id="SSF55785">
    <property type="entry name" value="PYP-like sensor domain (PAS domain)"/>
    <property type="match status" value="2"/>
</dbReference>
<evidence type="ECO:0000259" key="4">
    <source>
        <dbReference type="PROSITE" id="PS50887"/>
    </source>
</evidence>
<dbReference type="InterPro" id="IPR001610">
    <property type="entry name" value="PAC"/>
</dbReference>
<gene>
    <name evidence="5" type="ORF">H9L09_12870</name>
</gene>
<dbReference type="PANTHER" id="PTHR44757">
    <property type="entry name" value="DIGUANYLATE CYCLASE DGCP"/>
    <property type="match status" value="1"/>
</dbReference>
<dbReference type="InterPro" id="IPR035965">
    <property type="entry name" value="PAS-like_dom_sf"/>
</dbReference>
<dbReference type="InterPro" id="IPR000160">
    <property type="entry name" value="GGDEF_dom"/>
</dbReference>
<dbReference type="Gene3D" id="3.30.70.270">
    <property type="match status" value="1"/>
</dbReference>
<name>A0A7G9R7A9_9ACTN</name>
<dbReference type="FunFam" id="3.30.450.20:FF:000099">
    <property type="entry name" value="Sensory box sensor histidine kinase"/>
    <property type="match status" value="1"/>
</dbReference>
<dbReference type="SUPFAM" id="SSF55073">
    <property type="entry name" value="Nucleotide cyclase"/>
    <property type="match status" value="1"/>
</dbReference>
<accession>A0A7G9R7A9</accession>
<dbReference type="InterPro" id="IPR013656">
    <property type="entry name" value="PAS_4"/>
</dbReference>
<feature type="domain" description="PAS" evidence="2">
    <location>
        <begin position="165"/>
        <end position="213"/>
    </location>
</feature>
<sequence>MLVRELEQQVQELERRNAELRRELAERAREAEASRVAEAELRLMVDAMPQIVWIARPDGWHVYFNQNWMDFTGLTLEESLGDGWNPPFHPEDRGAAAVAWEQATRTGERYEIEYRLRRFDGSYHWMLGRAIPLRSDSGEIVKWFGTCTDIEELKQAQARIGDQARLLDLTQDAILVQDLEHRVVLWNQGAERILGWSAEEVRGRSLVQLIAPDGDQLASVMDRLLERGEWSGELTVVDKAGAEVVMEGRWNLLRHDDGTPRAALAVNTDVTERRRVEAALLHALEARATHDTLTGLANRALLFDQLELLLGQRHRTGVAVAFIDLDAFKSVNDRWGHRAGDQVLVHVAERLRETIRQGDVAARIGGDEFVVVGAADDPETALRLGERLADAVAGTTVVEGREVAVSASVGVAFVGRDEVVGADDLISRADSVMYDVKRHAAGGAGIEDAPAAGGARPA</sequence>
<feature type="domain" description="GGDEF" evidence="4">
    <location>
        <begin position="316"/>
        <end position="449"/>
    </location>
</feature>
<dbReference type="CDD" id="cd01949">
    <property type="entry name" value="GGDEF"/>
    <property type="match status" value="1"/>
</dbReference>
<dbReference type="AlphaFoldDB" id="A0A7G9R7A9"/>
<dbReference type="RefSeq" id="WP_187577320.1">
    <property type="nucleotide sequence ID" value="NZ_CP060713.1"/>
</dbReference>
<dbReference type="PANTHER" id="PTHR44757:SF2">
    <property type="entry name" value="BIOFILM ARCHITECTURE MAINTENANCE PROTEIN MBAA"/>
    <property type="match status" value="1"/>
</dbReference>
<evidence type="ECO:0000259" key="2">
    <source>
        <dbReference type="PROSITE" id="PS50112"/>
    </source>
</evidence>
<evidence type="ECO:0000256" key="1">
    <source>
        <dbReference type="SAM" id="Coils"/>
    </source>
</evidence>
<dbReference type="Gene3D" id="3.30.450.20">
    <property type="entry name" value="PAS domain"/>
    <property type="match status" value="2"/>
</dbReference>
<dbReference type="InterPro" id="IPR052155">
    <property type="entry name" value="Biofilm_reg_signaling"/>
</dbReference>
<dbReference type="SMART" id="SM00267">
    <property type="entry name" value="GGDEF"/>
    <property type="match status" value="1"/>
</dbReference>
<dbReference type="InterPro" id="IPR013655">
    <property type="entry name" value="PAS_fold_3"/>
</dbReference>
<dbReference type="InterPro" id="IPR029787">
    <property type="entry name" value="Nucleotide_cyclase"/>
</dbReference>
<dbReference type="Proteomes" id="UP000515947">
    <property type="component" value="Chromosome"/>
</dbReference>
<dbReference type="PROSITE" id="PS50887">
    <property type="entry name" value="GGDEF"/>
    <property type="match status" value="1"/>
</dbReference>
<dbReference type="CDD" id="cd14686">
    <property type="entry name" value="bZIP"/>
    <property type="match status" value="1"/>
</dbReference>
<reference evidence="5 6" key="1">
    <citation type="submission" date="2020-08" db="EMBL/GenBank/DDBJ databases">
        <title>Genome sequence of Nocardioides mesophilus KACC 16243T.</title>
        <authorList>
            <person name="Hyun D.-W."/>
            <person name="Bae J.-W."/>
        </authorList>
    </citation>
    <scope>NUCLEOTIDE SEQUENCE [LARGE SCALE GENOMIC DNA]</scope>
    <source>
        <strain evidence="5 6">KACC 16243</strain>
    </source>
</reference>
<feature type="domain" description="PAS" evidence="2">
    <location>
        <begin position="37"/>
        <end position="107"/>
    </location>
</feature>
<evidence type="ECO:0000313" key="6">
    <source>
        <dbReference type="Proteomes" id="UP000515947"/>
    </source>
</evidence>
<dbReference type="InterPro" id="IPR000700">
    <property type="entry name" value="PAS-assoc_C"/>
</dbReference>